<accession>A0ABS8PFX7</accession>
<organism evidence="1 2">
    <name type="scientific">Actinomycetospora endophytica</name>
    <dbReference type="NCBI Taxonomy" id="2291215"/>
    <lineage>
        <taxon>Bacteria</taxon>
        <taxon>Bacillati</taxon>
        <taxon>Actinomycetota</taxon>
        <taxon>Actinomycetes</taxon>
        <taxon>Pseudonocardiales</taxon>
        <taxon>Pseudonocardiaceae</taxon>
        <taxon>Actinomycetospora</taxon>
    </lineage>
</organism>
<reference evidence="1 2" key="1">
    <citation type="submission" date="2021-11" db="EMBL/GenBank/DDBJ databases">
        <title>Draft genome sequence of Actinomycetospora sp. SF1 isolated from the rhizosphere soil.</title>
        <authorList>
            <person name="Duangmal K."/>
            <person name="Chantavorakit T."/>
        </authorList>
    </citation>
    <scope>NUCLEOTIDE SEQUENCE [LARGE SCALE GENOMIC DNA]</scope>
    <source>
        <strain evidence="1 2">TBRC 5722</strain>
    </source>
</reference>
<comment type="caution">
    <text evidence="1">The sequence shown here is derived from an EMBL/GenBank/DDBJ whole genome shotgun (WGS) entry which is preliminary data.</text>
</comment>
<name>A0ABS8PFX7_9PSEU</name>
<dbReference type="Proteomes" id="UP001199469">
    <property type="component" value="Unassembled WGS sequence"/>
</dbReference>
<evidence type="ECO:0000313" key="1">
    <source>
        <dbReference type="EMBL" id="MCD2195909.1"/>
    </source>
</evidence>
<evidence type="ECO:0000313" key="2">
    <source>
        <dbReference type="Proteomes" id="UP001199469"/>
    </source>
</evidence>
<sequence>MKLIDPSRTYLPAVGRRPMPPSLARIPLVDLCTCKHPRESHEHYTAAEDCAQCDCRSFVRWEPATI</sequence>
<proteinExistence type="predicted"/>
<dbReference type="RefSeq" id="WP_230737739.1">
    <property type="nucleotide sequence ID" value="NZ_JAJNDB010000005.1"/>
</dbReference>
<gene>
    <name evidence="1" type="ORF">LQ327_21295</name>
</gene>
<keyword evidence="2" id="KW-1185">Reference proteome</keyword>
<protein>
    <submittedName>
        <fullName evidence="1">Uncharacterized protein</fullName>
    </submittedName>
</protein>
<dbReference type="EMBL" id="JAJNDB010000005">
    <property type="protein sequence ID" value="MCD2195909.1"/>
    <property type="molecule type" value="Genomic_DNA"/>
</dbReference>